<dbReference type="GO" id="GO:0016020">
    <property type="term" value="C:membrane"/>
    <property type="evidence" value="ECO:0007669"/>
    <property type="project" value="UniProtKB-SubCell"/>
</dbReference>
<feature type="transmembrane region" description="Helical" evidence="5">
    <location>
        <begin position="193"/>
        <end position="213"/>
    </location>
</feature>
<keyword evidence="3 5" id="KW-1133">Transmembrane helix</keyword>
<feature type="domain" description="Yip1" evidence="6">
    <location>
        <begin position="11"/>
        <end position="207"/>
    </location>
</feature>
<comment type="subcellular location">
    <subcellularLocation>
        <location evidence="1">Membrane</location>
        <topology evidence="1">Multi-pass membrane protein</topology>
    </subcellularLocation>
</comment>
<feature type="transmembrane region" description="Helical" evidence="5">
    <location>
        <begin position="21"/>
        <end position="42"/>
    </location>
</feature>
<dbReference type="Pfam" id="PF04893">
    <property type="entry name" value="Yip1"/>
    <property type="match status" value="1"/>
</dbReference>
<dbReference type="InterPro" id="IPR006977">
    <property type="entry name" value="Yip1_dom"/>
</dbReference>
<gene>
    <name evidence="7" type="ORF">ENH14_02330</name>
</gene>
<dbReference type="AlphaFoldDB" id="A0A7V0LU98"/>
<dbReference type="Proteomes" id="UP000886381">
    <property type="component" value="Unassembled WGS sequence"/>
</dbReference>
<evidence type="ECO:0000259" key="6">
    <source>
        <dbReference type="Pfam" id="PF04893"/>
    </source>
</evidence>
<evidence type="ECO:0000256" key="4">
    <source>
        <dbReference type="ARBA" id="ARBA00023136"/>
    </source>
</evidence>
<evidence type="ECO:0000256" key="2">
    <source>
        <dbReference type="ARBA" id="ARBA00022692"/>
    </source>
</evidence>
<dbReference type="EMBL" id="DRDR01000098">
    <property type="protein sequence ID" value="HDL60272.1"/>
    <property type="molecule type" value="Genomic_DNA"/>
</dbReference>
<sequence>MKKLIEIVYNPRKVFQENGSFIIPFITVIILSIVFLVILTPVRFEQILQNVTERIQDLPQEQQERILGSMSVKNIIIRGGIAILIMVPIKIILQALIYQVSLPLIGGELSLKSSLFILSYANLISTFSGFLKVPVALISKNINVRTDLSIFLPQGSGYLWKVLSQIDLFTIWSLGILGLGLSIMGKVEKKKAYILVGMLWLAYILLMPLIPWGRGGLGR</sequence>
<evidence type="ECO:0000313" key="7">
    <source>
        <dbReference type="EMBL" id="HDL60272.1"/>
    </source>
</evidence>
<reference evidence="7" key="1">
    <citation type="journal article" date="2020" name="mSystems">
        <title>Genome- and Community-Level Interaction Insights into Carbon Utilization and Element Cycling Functions of Hydrothermarchaeota in Hydrothermal Sediment.</title>
        <authorList>
            <person name="Zhou Z."/>
            <person name="Liu Y."/>
            <person name="Xu W."/>
            <person name="Pan J."/>
            <person name="Luo Z.H."/>
            <person name="Li M."/>
        </authorList>
    </citation>
    <scope>NUCLEOTIDE SEQUENCE [LARGE SCALE GENOMIC DNA]</scope>
    <source>
        <strain evidence="7">HyVt-28</strain>
    </source>
</reference>
<proteinExistence type="predicted"/>
<feature type="transmembrane region" description="Helical" evidence="5">
    <location>
        <begin position="158"/>
        <end position="181"/>
    </location>
</feature>
<organism evidence="7">
    <name type="scientific">candidate division WOR-3 bacterium</name>
    <dbReference type="NCBI Taxonomy" id="2052148"/>
    <lineage>
        <taxon>Bacteria</taxon>
        <taxon>Bacteria division WOR-3</taxon>
    </lineage>
</organism>
<comment type="caution">
    <text evidence="7">The sequence shown here is derived from an EMBL/GenBank/DDBJ whole genome shotgun (WGS) entry which is preliminary data.</text>
</comment>
<protein>
    <recommendedName>
        <fullName evidence="6">Yip1 domain-containing protein</fullName>
    </recommendedName>
</protein>
<name>A0A7V0LU98_UNCW3</name>
<evidence type="ECO:0000256" key="5">
    <source>
        <dbReference type="SAM" id="Phobius"/>
    </source>
</evidence>
<accession>A0A7V0LU98</accession>
<evidence type="ECO:0000256" key="3">
    <source>
        <dbReference type="ARBA" id="ARBA00022989"/>
    </source>
</evidence>
<keyword evidence="4 5" id="KW-0472">Membrane</keyword>
<evidence type="ECO:0000256" key="1">
    <source>
        <dbReference type="ARBA" id="ARBA00004141"/>
    </source>
</evidence>
<keyword evidence="2 5" id="KW-0812">Transmembrane</keyword>
<feature type="transmembrane region" description="Helical" evidence="5">
    <location>
        <begin position="75"/>
        <end position="93"/>
    </location>
</feature>